<dbReference type="PIRSF" id="PIRSF001617">
    <property type="entry name" value="Alpha-AR"/>
    <property type="match status" value="1"/>
</dbReference>
<dbReference type="InterPro" id="IPR029058">
    <property type="entry name" value="AB_hydrolase_fold"/>
</dbReference>
<dbReference type="FunFam" id="2.30.38.10:FF:000001">
    <property type="entry name" value="Non-ribosomal peptide synthetase PvdI"/>
    <property type="match status" value="1"/>
</dbReference>
<gene>
    <name evidence="7" type="ORF">GA0070621_2518</name>
</gene>
<dbReference type="CDD" id="cd19531">
    <property type="entry name" value="LCL_NRPS-like"/>
    <property type="match status" value="1"/>
</dbReference>
<protein>
    <submittedName>
        <fullName evidence="7">Amino acid adenylation domain-containing protein</fullName>
    </submittedName>
</protein>
<feature type="region of interest" description="Disordered" evidence="5">
    <location>
        <begin position="1316"/>
        <end position="1389"/>
    </location>
</feature>
<feature type="compositionally biased region" description="Basic and acidic residues" evidence="5">
    <location>
        <begin position="1380"/>
        <end position="1389"/>
    </location>
</feature>
<evidence type="ECO:0000256" key="3">
    <source>
        <dbReference type="ARBA" id="ARBA00022553"/>
    </source>
</evidence>
<dbReference type="PROSITE" id="PS50075">
    <property type="entry name" value="CARRIER"/>
    <property type="match status" value="1"/>
</dbReference>
<dbReference type="InterPro" id="IPR010071">
    <property type="entry name" value="AA_adenyl_dom"/>
</dbReference>
<dbReference type="CDD" id="cd02440">
    <property type="entry name" value="AdoMet_MTases"/>
    <property type="match status" value="1"/>
</dbReference>
<dbReference type="GO" id="GO:0009403">
    <property type="term" value="P:toxin biosynthetic process"/>
    <property type="evidence" value="ECO:0007669"/>
    <property type="project" value="UniProtKB-ARBA"/>
</dbReference>
<dbReference type="Pfam" id="PF00550">
    <property type="entry name" value="PP-binding"/>
    <property type="match status" value="1"/>
</dbReference>
<dbReference type="Gene3D" id="3.30.300.30">
    <property type="match status" value="2"/>
</dbReference>
<evidence type="ECO:0000256" key="2">
    <source>
        <dbReference type="ARBA" id="ARBA00022450"/>
    </source>
</evidence>
<keyword evidence="4" id="KW-0677">Repeat</keyword>
<dbReference type="Gene3D" id="3.40.50.150">
    <property type="entry name" value="Vaccinia Virus protein VP39"/>
    <property type="match status" value="1"/>
</dbReference>
<dbReference type="PROSITE" id="PS00455">
    <property type="entry name" value="AMP_BINDING"/>
    <property type="match status" value="1"/>
</dbReference>
<dbReference type="GO" id="GO:0043041">
    <property type="term" value="P:amino acid activation for nonribosomal peptide biosynthetic process"/>
    <property type="evidence" value="ECO:0007669"/>
    <property type="project" value="TreeGrafter"/>
</dbReference>
<reference evidence="7 8" key="1">
    <citation type="submission" date="2016-06" db="EMBL/GenBank/DDBJ databases">
        <authorList>
            <person name="Kjaerup R.B."/>
            <person name="Dalgaard T.S."/>
            <person name="Juul-Madsen H.R."/>
        </authorList>
    </citation>
    <scope>NUCLEOTIDE SEQUENCE [LARGE SCALE GENOMIC DNA]</scope>
    <source>
        <strain evidence="7 8">DSM 45248</strain>
    </source>
</reference>
<dbReference type="Pfam" id="PF00501">
    <property type="entry name" value="AMP-binding"/>
    <property type="match status" value="1"/>
</dbReference>
<dbReference type="GO" id="GO:0008610">
    <property type="term" value="P:lipid biosynthetic process"/>
    <property type="evidence" value="ECO:0007669"/>
    <property type="project" value="UniProtKB-ARBA"/>
</dbReference>
<dbReference type="FunFam" id="3.30.559.10:FF:000012">
    <property type="entry name" value="Non-ribosomal peptide synthetase"/>
    <property type="match status" value="1"/>
</dbReference>
<evidence type="ECO:0000259" key="6">
    <source>
        <dbReference type="PROSITE" id="PS50075"/>
    </source>
</evidence>
<dbReference type="FunFam" id="3.40.50.980:FF:000001">
    <property type="entry name" value="Non-ribosomal peptide synthetase"/>
    <property type="match status" value="1"/>
</dbReference>
<dbReference type="GO" id="GO:0031177">
    <property type="term" value="F:phosphopantetheine binding"/>
    <property type="evidence" value="ECO:0007669"/>
    <property type="project" value="InterPro"/>
</dbReference>
<dbReference type="Pfam" id="PF00668">
    <property type="entry name" value="Condensation"/>
    <property type="match status" value="1"/>
</dbReference>
<dbReference type="OrthoDB" id="5476914at2"/>
<dbReference type="PROSITE" id="PS00012">
    <property type="entry name" value="PHOSPHOPANTETHEINE"/>
    <property type="match status" value="1"/>
</dbReference>
<dbReference type="Gene3D" id="3.30.559.30">
    <property type="entry name" value="Nonribosomal peptide synthetase, condensation domain"/>
    <property type="match status" value="1"/>
</dbReference>
<dbReference type="PANTHER" id="PTHR45527:SF1">
    <property type="entry name" value="FATTY ACID SYNTHASE"/>
    <property type="match status" value="1"/>
</dbReference>
<dbReference type="SUPFAM" id="SSF56801">
    <property type="entry name" value="Acetyl-CoA synthetase-like"/>
    <property type="match status" value="1"/>
</dbReference>
<dbReference type="SUPFAM" id="SSF53335">
    <property type="entry name" value="S-adenosyl-L-methionine-dependent methyltransferases"/>
    <property type="match status" value="1"/>
</dbReference>
<dbReference type="SMART" id="SM00823">
    <property type="entry name" value="PKS_PP"/>
    <property type="match status" value="1"/>
</dbReference>
<evidence type="ECO:0000313" key="8">
    <source>
        <dbReference type="Proteomes" id="UP000198765"/>
    </source>
</evidence>
<dbReference type="InterPro" id="IPR009081">
    <property type="entry name" value="PP-bd_ACP"/>
</dbReference>
<dbReference type="Gene3D" id="2.30.38.10">
    <property type="entry name" value="Luciferase, Domain 3"/>
    <property type="match status" value="1"/>
</dbReference>
<dbReference type="Pfam" id="PF08242">
    <property type="entry name" value="Methyltransf_12"/>
    <property type="match status" value="1"/>
</dbReference>
<evidence type="ECO:0000256" key="4">
    <source>
        <dbReference type="ARBA" id="ARBA00022737"/>
    </source>
</evidence>
<dbReference type="Proteomes" id="UP000198765">
    <property type="component" value="Chromosome I"/>
</dbReference>
<dbReference type="InterPro" id="IPR023213">
    <property type="entry name" value="CAT-like_dom_sf"/>
</dbReference>
<dbReference type="PANTHER" id="PTHR45527">
    <property type="entry name" value="NONRIBOSOMAL PEPTIDE SYNTHETASE"/>
    <property type="match status" value="1"/>
</dbReference>
<keyword evidence="2" id="KW-0596">Phosphopantetheine</keyword>
<name>A0A1A8ZQF2_9ACTN</name>
<dbReference type="Gene3D" id="3.40.50.1820">
    <property type="entry name" value="alpha/beta hydrolase"/>
    <property type="match status" value="1"/>
</dbReference>
<dbReference type="InterPro" id="IPR029063">
    <property type="entry name" value="SAM-dependent_MTases_sf"/>
</dbReference>
<dbReference type="InterPro" id="IPR020845">
    <property type="entry name" value="AMP-binding_CS"/>
</dbReference>
<dbReference type="InterPro" id="IPR013217">
    <property type="entry name" value="Methyltransf_12"/>
</dbReference>
<dbReference type="SUPFAM" id="SSF47336">
    <property type="entry name" value="ACP-like"/>
    <property type="match status" value="1"/>
</dbReference>
<accession>A0A1A8ZQF2</accession>
<dbReference type="FunFam" id="1.10.1200.10:FF:000016">
    <property type="entry name" value="Non-ribosomal peptide synthase"/>
    <property type="match status" value="1"/>
</dbReference>
<feature type="domain" description="Carrier" evidence="6">
    <location>
        <begin position="1465"/>
        <end position="1540"/>
    </location>
</feature>
<dbReference type="Gene3D" id="3.30.559.10">
    <property type="entry name" value="Chloramphenicol acetyltransferase-like domain"/>
    <property type="match status" value="1"/>
</dbReference>
<keyword evidence="8" id="KW-1185">Reference proteome</keyword>
<evidence type="ECO:0000256" key="1">
    <source>
        <dbReference type="ARBA" id="ARBA00001957"/>
    </source>
</evidence>
<proteinExistence type="predicted"/>
<dbReference type="InterPro" id="IPR020806">
    <property type="entry name" value="PKS_PP-bd"/>
</dbReference>
<organism evidence="7 8">
    <name type="scientific">Micromonospora narathiwatensis</name>
    <dbReference type="NCBI Taxonomy" id="299146"/>
    <lineage>
        <taxon>Bacteria</taxon>
        <taxon>Bacillati</taxon>
        <taxon>Actinomycetota</taxon>
        <taxon>Actinomycetes</taxon>
        <taxon>Micromonosporales</taxon>
        <taxon>Micromonosporaceae</taxon>
        <taxon>Micromonospora</taxon>
    </lineage>
</organism>
<sequence length="1575" mass="173547">MTTTDLGSLSAAEKRALLAERLRQKKQRREFPASFSQQRLWFLEQLSPGSAAYNIPGAVRIHGPLDLAVWRRSCNEITRRHEALRTTFTEVDGEPRQVVNATGEPEFTVVDCAHLRGPAGESGIQELAREEFTRPFDLTNGPLLRVKFLRLGPEEHVLLLTMHHIAADLWSMSVAIAELVELYGVFSAGRASTLPEPPIQYVDYTVWQRQRLEGDALDADLAYWKDTLAGAPAALELPLDKPRPAVQSTRGGSRPFALPEPVMARLRALSQREGATPFMTLLAAFQVLLHRYSREDDIVVGVPVANRNRPEIERLIGYFVNTLALRTDLSGDPSFRELVGRVRQTCLGAFAHQELPFERLVEELAPRRDLSRSPIFQVHFIFQNIPMPEFDVPGLRLEPVDVESATARFDLELQVFDRPDGLTGWFEYNADLFEPATVERMSRHLAQLVENLLAEPDRPIDQVPMLAADEERDLRLRWNDTLRDWPEPVSVPQRFAARAAATPNAPALRTDRETLTYAELDRRSTQLAHRLRQLGVARETLVGICLERSADMVVSMLAVLKSGGAYVPLDPGFPPDRIAFMLADSALSVLLTSSDVLESLGGVKAQPLCLDLLRDELAAESAEPLPLDVRPDDLAYVIYTSGSTGRPKGVRIPHGALGNFLLAMAERPGITSGDALLAVTTLSFDIAGLELLLPLVEGASVIVVSREVAADGERLAAALDRSGATMMQATPSTWRMLLDAGWAGRPGLRVLAGGEALPAELAQRLLGRCAELWNMYGPTETTIWSAVARVDHGPISIGEPIANTELHVLDGGGALVPLGVPGELHIGGAGLARDYLDRPELTAERFVRHPFPVGLGDRLYRTGDLVRRRADGSIEFLGRLDHQVKLRGFRIELGEIESVLERQPQVKQAVLTVREDTPGDQRLVAYVVADPDADAEADVEWPRETDQWRDVWDAAYDVAESGEVDPTFDTRGWNSSYTGAPIPVPEMRGWAEATAERILETGPRTVLEIGCGTGLILYRVAPHVWRYWGTDISAVALNRLRADVTRPDRGLSGVELFGCAADELDTLPDRRFDVIVLNSVVQYFADERYLLRVIEGALPRLAPGGSLFLGDIRSLPLLDSFHASVQLERAAPEDTAEQLRERVRRAVADDKELVFDPGFFTALPARFPQLAQVRVLPKLGAVSNELTRFRYDVRLTVAGGDTEAVEAGDVGWVDWNAERLTPDGLRDRLTGERPALLALRGVPNARVDRWTRAATALAEAGGTVADLWAELVAAGDDPAAAEPEQLRRLADETGYRLDLDWSGHGPAGHLDAVLRRLDPDGRPERPLPRLGEASDNSSSARLTPRRDLEPVADNSSSARLTPRRDLEPVADNSSSARLTPRRDLEPGVSEEPRWDRYVNDALGRRTRRLLPRLQAALGEQLPDYMVPAIYVFLDALPLTPNNKVDRKALPAPEAGRRQVQSAYVAPRNPVEEVIAGIWAETLGVDRVGVLDDFFALGGHSLLSTRMVARVREAFGVDVPLHRVFSDPTVAGLARVLSADPAQRAIVEKTAELLIRLSQLSDDEVQQALDTTDGRS</sequence>
<dbReference type="GO" id="GO:0072330">
    <property type="term" value="P:monocarboxylic acid biosynthetic process"/>
    <property type="evidence" value="ECO:0007669"/>
    <property type="project" value="UniProtKB-ARBA"/>
</dbReference>
<keyword evidence="3" id="KW-0597">Phosphoprotein</keyword>
<feature type="compositionally biased region" description="Basic and acidic residues" evidence="5">
    <location>
        <begin position="1316"/>
        <end position="1327"/>
    </location>
</feature>
<dbReference type="Gene3D" id="3.40.50.980">
    <property type="match status" value="2"/>
</dbReference>
<dbReference type="EMBL" id="LT594324">
    <property type="protein sequence ID" value="SBT46089.1"/>
    <property type="molecule type" value="Genomic_DNA"/>
</dbReference>
<comment type="cofactor">
    <cofactor evidence="1">
        <name>pantetheine 4'-phosphate</name>
        <dbReference type="ChEBI" id="CHEBI:47942"/>
    </cofactor>
</comment>
<dbReference type="FunFam" id="3.40.50.12780:FF:000012">
    <property type="entry name" value="Non-ribosomal peptide synthetase"/>
    <property type="match status" value="1"/>
</dbReference>
<dbReference type="GO" id="GO:0003824">
    <property type="term" value="F:catalytic activity"/>
    <property type="evidence" value="ECO:0007669"/>
    <property type="project" value="InterPro"/>
</dbReference>
<dbReference type="NCBIfam" id="TIGR01733">
    <property type="entry name" value="AA-adenyl-dom"/>
    <property type="match status" value="1"/>
</dbReference>
<dbReference type="CDD" id="cd12116">
    <property type="entry name" value="A_NRPS_Ta1_like"/>
    <property type="match status" value="1"/>
</dbReference>
<dbReference type="RefSeq" id="WP_091194824.1">
    <property type="nucleotide sequence ID" value="NZ_LT594324.1"/>
</dbReference>
<dbReference type="InterPro" id="IPR045851">
    <property type="entry name" value="AMP-bd_C_sf"/>
</dbReference>
<evidence type="ECO:0000256" key="5">
    <source>
        <dbReference type="SAM" id="MobiDB-lite"/>
    </source>
</evidence>
<dbReference type="InterPro" id="IPR000873">
    <property type="entry name" value="AMP-dep_synth/lig_dom"/>
</dbReference>
<dbReference type="InterPro" id="IPR036736">
    <property type="entry name" value="ACP-like_sf"/>
</dbReference>
<dbReference type="PATRIC" id="fig|299146.4.peg.2607"/>
<dbReference type="GO" id="GO:0005829">
    <property type="term" value="C:cytosol"/>
    <property type="evidence" value="ECO:0007669"/>
    <property type="project" value="TreeGrafter"/>
</dbReference>
<dbReference type="SUPFAM" id="SSF52777">
    <property type="entry name" value="CoA-dependent acyltransferases"/>
    <property type="match status" value="2"/>
</dbReference>
<evidence type="ECO:0000313" key="7">
    <source>
        <dbReference type="EMBL" id="SBT46089.1"/>
    </source>
</evidence>
<dbReference type="InterPro" id="IPR006162">
    <property type="entry name" value="Ppantetheine_attach_site"/>
</dbReference>
<dbReference type="InterPro" id="IPR001242">
    <property type="entry name" value="Condensation_dom"/>
</dbReference>